<accession>A0A923E4G2</accession>
<gene>
    <name evidence="1" type="ORF">HD592_000046</name>
</gene>
<keyword evidence="2" id="KW-1185">Reference proteome</keyword>
<evidence type="ECO:0000313" key="2">
    <source>
        <dbReference type="Proteomes" id="UP000617426"/>
    </source>
</evidence>
<dbReference type="Proteomes" id="UP000617426">
    <property type="component" value="Unassembled WGS sequence"/>
</dbReference>
<organism evidence="1 2">
    <name type="scientific">Schaalia hyovaginalis</name>
    <dbReference type="NCBI Taxonomy" id="29316"/>
    <lineage>
        <taxon>Bacteria</taxon>
        <taxon>Bacillati</taxon>
        <taxon>Actinomycetota</taxon>
        <taxon>Actinomycetes</taxon>
        <taxon>Actinomycetales</taxon>
        <taxon>Actinomycetaceae</taxon>
        <taxon>Schaalia</taxon>
    </lineage>
</organism>
<protein>
    <submittedName>
        <fullName evidence="1">Uncharacterized protein YukE</fullName>
    </submittedName>
</protein>
<dbReference type="Gene3D" id="1.10.287.1060">
    <property type="entry name" value="ESAT-6-like"/>
    <property type="match status" value="1"/>
</dbReference>
<sequence length="112" mass="11749">MSIETAMTLGAQTAAAGDVSEARSAIGDGVSALESTLGAHASGITGEGMVLFLRCVDEWCAAYRTLEADYAHYADSLITVDRTTARTDDEVRGALALREAQERLASRLGALL</sequence>
<proteinExistence type="predicted"/>
<reference evidence="1" key="1">
    <citation type="submission" date="2020-08" db="EMBL/GenBank/DDBJ databases">
        <title>Sequencing the genomes of 1000 actinobacteria strains.</title>
        <authorList>
            <person name="Klenk H.-P."/>
        </authorList>
    </citation>
    <scope>NUCLEOTIDE SEQUENCE</scope>
    <source>
        <strain evidence="1">DSM 10695</strain>
    </source>
</reference>
<dbReference type="RefSeq" id="WP_184451199.1">
    <property type="nucleotide sequence ID" value="NZ_JACHMK010000001.1"/>
</dbReference>
<evidence type="ECO:0000313" key="1">
    <source>
        <dbReference type="EMBL" id="MBB6333481.1"/>
    </source>
</evidence>
<dbReference type="InterPro" id="IPR036689">
    <property type="entry name" value="ESAT-6-like_sf"/>
</dbReference>
<dbReference type="EMBL" id="JACHMK010000001">
    <property type="protein sequence ID" value="MBB6333481.1"/>
    <property type="molecule type" value="Genomic_DNA"/>
</dbReference>
<dbReference type="AlphaFoldDB" id="A0A923E4G2"/>
<name>A0A923E4G2_9ACTO</name>
<dbReference type="SUPFAM" id="SSF140453">
    <property type="entry name" value="EsxAB dimer-like"/>
    <property type="match status" value="1"/>
</dbReference>
<comment type="caution">
    <text evidence="1">The sequence shown here is derived from an EMBL/GenBank/DDBJ whole genome shotgun (WGS) entry which is preliminary data.</text>
</comment>